<protein>
    <submittedName>
        <fullName evidence="1">Uncharacterized protein</fullName>
    </submittedName>
</protein>
<accession>E9GR75</accession>
<sequence length="139" mass="15702">MEVSEHTTTSTTAMTEFTQIQPAEPVVPLLDVELSVYDVSDSPTSSLVISKGVAVDVDCLQTQDDWSNEISSVPAGLKSKLTSLKLIRALIDSGYEEHKEELNHRLWLENRLLQVETERDWIIEEKRTFPCLFIIVVRG</sequence>
<reference evidence="1 2" key="1">
    <citation type="journal article" date="2011" name="Science">
        <title>The ecoresponsive genome of Daphnia pulex.</title>
        <authorList>
            <person name="Colbourne J.K."/>
            <person name="Pfrender M.E."/>
            <person name="Gilbert D."/>
            <person name="Thomas W.K."/>
            <person name="Tucker A."/>
            <person name="Oakley T.H."/>
            <person name="Tokishita S."/>
            <person name="Aerts A."/>
            <person name="Arnold G.J."/>
            <person name="Basu M.K."/>
            <person name="Bauer D.J."/>
            <person name="Caceres C.E."/>
            <person name="Carmel L."/>
            <person name="Casola C."/>
            <person name="Choi J.H."/>
            <person name="Detter J.C."/>
            <person name="Dong Q."/>
            <person name="Dusheyko S."/>
            <person name="Eads B.D."/>
            <person name="Frohlich T."/>
            <person name="Geiler-Samerotte K.A."/>
            <person name="Gerlach D."/>
            <person name="Hatcher P."/>
            <person name="Jogdeo S."/>
            <person name="Krijgsveld J."/>
            <person name="Kriventseva E.V."/>
            <person name="Kultz D."/>
            <person name="Laforsch C."/>
            <person name="Lindquist E."/>
            <person name="Lopez J."/>
            <person name="Manak J.R."/>
            <person name="Muller J."/>
            <person name="Pangilinan J."/>
            <person name="Patwardhan R.P."/>
            <person name="Pitluck S."/>
            <person name="Pritham E.J."/>
            <person name="Rechtsteiner A."/>
            <person name="Rho M."/>
            <person name="Rogozin I.B."/>
            <person name="Sakarya O."/>
            <person name="Salamov A."/>
            <person name="Schaack S."/>
            <person name="Shapiro H."/>
            <person name="Shiga Y."/>
            <person name="Skalitzky C."/>
            <person name="Smith Z."/>
            <person name="Souvorov A."/>
            <person name="Sung W."/>
            <person name="Tang Z."/>
            <person name="Tsuchiya D."/>
            <person name="Tu H."/>
            <person name="Vos H."/>
            <person name="Wang M."/>
            <person name="Wolf Y.I."/>
            <person name="Yamagata H."/>
            <person name="Yamada T."/>
            <person name="Ye Y."/>
            <person name="Shaw J.R."/>
            <person name="Andrews J."/>
            <person name="Crease T.J."/>
            <person name="Tang H."/>
            <person name="Lucas S.M."/>
            <person name="Robertson H.M."/>
            <person name="Bork P."/>
            <person name="Koonin E.V."/>
            <person name="Zdobnov E.M."/>
            <person name="Grigoriev I.V."/>
            <person name="Lynch M."/>
            <person name="Boore J.L."/>
        </authorList>
    </citation>
    <scope>NUCLEOTIDE SEQUENCE [LARGE SCALE GENOMIC DNA]</scope>
</reference>
<evidence type="ECO:0000313" key="1">
    <source>
        <dbReference type="EMBL" id="EFX77960.1"/>
    </source>
</evidence>
<dbReference type="HOGENOM" id="CLU_1847150_0_0_1"/>
<gene>
    <name evidence="1" type="ORF">DAPPUDRAFT_320835</name>
</gene>
<evidence type="ECO:0000313" key="2">
    <source>
        <dbReference type="Proteomes" id="UP000000305"/>
    </source>
</evidence>
<organism evidence="1 2">
    <name type="scientific">Daphnia pulex</name>
    <name type="common">Water flea</name>
    <dbReference type="NCBI Taxonomy" id="6669"/>
    <lineage>
        <taxon>Eukaryota</taxon>
        <taxon>Metazoa</taxon>
        <taxon>Ecdysozoa</taxon>
        <taxon>Arthropoda</taxon>
        <taxon>Crustacea</taxon>
        <taxon>Branchiopoda</taxon>
        <taxon>Diplostraca</taxon>
        <taxon>Cladocera</taxon>
        <taxon>Anomopoda</taxon>
        <taxon>Daphniidae</taxon>
        <taxon>Daphnia</taxon>
    </lineage>
</organism>
<dbReference type="Proteomes" id="UP000000305">
    <property type="component" value="Unassembled WGS sequence"/>
</dbReference>
<dbReference type="InParanoid" id="E9GR75"/>
<keyword evidence="2" id="KW-1185">Reference proteome</keyword>
<dbReference type="EMBL" id="GL732559">
    <property type="protein sequence ID" value="EFX77960.1"/>
    <property type="molecule type" value="Genomic_DNA"/>
</dbReference>
<name>E9GR75_DAPPU</name>
<dbReference type="KEGG" id="dpx:DAPPUDRAFT_320835"/>
<proteinExistence type="predicted"/>
<dbReference type="AlphaFoldDB" id="E9GR75"/>